<protein>
    <submittedName>
        <fullName evidence="3">Uncharacterized protein</fullName>
    </submittedName>
</protein>
<name>A0A0B7NBL0_9FUNG</name>
<organism evidence="3 4">
    <name type="scientific">Parasitella parasitica</name>
    <dbReference type="NCBI Taxonomy" id="35722"/>
    <lineage>
        <taxon>Eukaryota</taxon>
        <taxon>Fungi</taxon>
        <taxon>Fungi incertae sedis</taxon>
        <taxon>Mucoromycota</taxon>
        <taxon>Mucoromycotina</taxon>
        <taxon>Mucoromycetes</taxon>
        <taxon>Mucorales</taxon>
        <taxon>Mucorineae</taxon>
        <taxon>Mucoraceae</taxon>
        <taxon>Parasitella</taxon>
    </lineage>
</organism>
<evidence type="ECO:0000256" key="1">
    <source>
        <dbReference type="SAM" id="MobiDB-lite"/>
    </source>
</evidence>
<keyword evidence="2" id="KW-1133">Transmembrane helix</keyword>
<dbReference type="PROSITE" id="PS51257">
    <property type="entry name" value="PROKAR_LIPOPROTEIN"/>
    <property type="match status" value="1"/>
</dbReference>
<keyword evidence="2" id="KW-0472">Membrane</keyword>
<evidence type="ECO:0000313" key="4">
    <source>
        <dbReference type="Proteomes" id="UP000054107"/>
    </source>
</evidence>
<feature type="transmembrane region" description="Helical" evidence="2">
    <location>
        <begin position="54"/>
        <end position="75"/>
    </location>
</feature>
<feature type="region of interest" description="Disordered" evidence="1">
    <location>
        <begin position="185"/>
        <end position="211"/>
    </location>
</feature>
<dbReference type="EMBL" id="LN727632">
    <property type="protein sequence ID" value="CEP12369.1"/>
    <property type="molecule type" value="Genomic_DNA"/>
</dbReference>
<proteinExistence type="predicted"/>
<keyword evidence="2" id="KW-0812">Transmembrane</keyword>
<keyword evidence="4" id="KW-1185">Reference proteome</keyword>
<dbReference type="Proteomes" id="UP000054107">
    <property type="component" value="Unassembled WGS sequence"/>
</dbReference>
<sequence>MMLNSKNLVPYIISSPAIFIVSCLVMAFVAIVQWKQIVLDDNSSFDILTSRIDIIAIMSFFTSVVMSFYMIKAVAKYRLTCIKFYCNVQAFYPRLKLDARNATGKILPDSFQSAQSTSAPIVTPVTASLKKQNRKKSHKKSLPLIPIPECKVAVPQPNTIQLSDLASGTLNCDSDWTVYKTRRSKRSSMPAISKNMTTTTSAKRRDSWEESITTNVTNNNKTKTTNLEKRYKMQIKSLLPIRQPLKNCGGENVPCLVGDNDSDSRASRLAITALPLHQKTSYYSPFSTGFDFSIPTLTMLPHNGGENYPSRLDEHLKCNDISSIDEISTFYPSSNIRASEILKLLSPSNDQVKTIITPTAFKYFDEMLISNSLYKNRKEDDLFLKNKKEWDNFAR</sequence>
<feature type="transmembrane region" description="Helical" evidence="2">
    <location>
        <begin position="12"/>
        <end position="34"/>
    </location>
</feature>
<dbReference type="AlphaFoldDB" id="A0A0B7NBL0"/>
<evidence type="ECO:0000313" key="3">
    <source>
        <dbReference type="EMBL" id="CEP12369.1"/>
    </source>
</evidence>
<evidence type="ECO:0000256" key="2">
    <source>
        <dbReference type="SAM" id="Phobius"/>
    </source>
</evidence>
<dbReference type="OrthoDB" id="2251127at2759"/>
<gene>
    <name evidence="3" type="primary">PARPA_06306.1 scaffold 21420</name>
</gene>
<accession>A0A0B7NBL0</accession>
<reference evidence="3 4" key="1">
    <citation type="submission" date="2014-09" db="EMBL/GenBank/DDBJ databases">
        <authorList>
            <person name="Ellenberger Sabrina"/>
        </authorList>
    </citation>
    <scope>NUCLEOTIDE SEQUENCE [LARGE SCALE GENOMIC DNA]</scope>
    <source>
        <strain evidence="3 4">CBS 412.66</strain>
    </source>
</reference>